<evidence type="ECO:0000256" key="9">
    <source>
        <dbReference type="ARBA" id="ARBA00023004"/>
    </source>
</evidence>
<dbReference type="Pfam" id="PF00633">
    <property type="entry name" value="HHH"/>
    <property type="match status" value="1"/>
</dbReference>
<dbReference type="InterPro" id="IPR044298">
    <property type="entry name" value="MIG/MutY"/>
</dbReference>
<evidence type="ECO:0000256" key="6">
    <source>
        <dbReference type="ARBA" id="ARBA00022723"/>
    </source>
</evidence>
<feature type="domain" description="HhH-GPD" evidence="13">
    <location>
        <begin position="44"/>
        <end position="194"/>
    </location>
</feature>
<evidence type="ECO:0000256" key="11">
    <source>
        <dbReference type="ARBA" id="ARBA00023204"/>
    </source>
</evidence>
<name>A0ABT3B6X0_9CYAN</name>
<keyword evidence="8" id="KW-0378">Hydrolase</keyword>
<comment type="catalytic activity">
    <reaction evidence="1">
        <text>Hydrolyzes free adenine bases from 7,8-dihydro-8-oxoguanine:adenine mismatched double-stranded DNA, leaving an apurinic site.</text>
        <dbReference type="EC" id="3.2.2.31"/>
    </reaction>
</comment>
<keyword evidence="7" id="KW-0227">DNA damage</keyword>
<evidence type="ECO:0000313" key="14">
    <source>
        <dbReference type="EMBL" id="MCV3217128.1"/>
    </source>
</evidence>
<keyword evidence="12" id="KW-0326">Glycosidase</keyword>
<evidence type="ECO:0000256" key="10">
    <source>
        <dbReference type="ARBA" id="ARBA00023014"/>
    </source>
</evidence>
<dbReference type="EMBL" id="JAOWRF010000386">
    <property type="protein sequence ID" value="MCV3217128.1"/>
    <property type="molecule type" value="Genomic_DNA"/>
</dbReference>
<dbReference type="RefSeq" id="WP_263748820.1">
    <property type="nucleotide sequence ID" value="NZ_JAOWRF010000386.1"/>
</dbReference>
<dbReference type="EC" id="3.2.2.31" evidence="4"/>
<evidence type="ECO:0000256" key="1">
    <source>
        <dbReference type="ARBA" id="ARBA00000843"/>
    </source>
</evidence>
<evidence type="ECO:0000256" key="8">
    <source>
        <dbReference type="ARBA" id="ARBA00022801"/>
    </source>
</evidence>
<evidence type="ECO:0000256" key="12">
    <source>
        <dbReference type="ARBA" id="ARBA00023295"/>
    </source>
</evidence>
<comment type="caution">
    <text evidence="14">The sequence shown here is derived from an EMBL/GenBank/DDBJ whole genome shotgun (WGS) entry which is preliminary data.</text>
</comment>
<keyword evidence="10" id="KW-0411">Iron-sulfur</keyword>
<dbReference type="CDD" id="cd00056">
    <property type="entry name" value="ENDO3c"/>
    <property type="match status" value="1"/>
</dbReference>
<evidence type="ECO:0000256" key="7">
    <source>
        <dbReference type="ARBA" id="ARBA00022763"/>
    </source>
</evidence>
<organism evidence="14 15">
    <name type="scientific">Plectonema radiosum NIES-515</name>
    <dbReference type="NCBI Taxonomy" id="2986073"/>
    <lineage>
        <taxon>Bacteria</taxon>
        <taxon>Bacillati</taxon>
        <taxon>Cyanobacteriota</taxon>
        <taxon>Cyanophyceae</taxon>
        <taxon>Oscillatoriophycideae</taxon>
        <taxon>Oscillatoriales</taxon>
        <taxon>Microcoleaceae</taxon>
        <taxon>Plectonema</taxon>
    </lineage>
</organism>
<dbReference type="PIRSF" id="PIRSF001435">
    <property type="entry name" value="Nth"/>
    <property type="match status" value="1"/>
</dbReference>
<dbReference type="Pfam" id="PF00730">
    <property type="entry name" value="HhH-GPD"/>
    <property type="match status" value="1"/>
</dbReference>
<dbReference type="InterPro" id="IPR011257">
    <property type="entry name" value="DNA_glycosylase"/>
</dbReference>
<protein>
    <recommendedName>
        <fullName evidence="5">Adenine DNA glycosylase</fullName>
        <ecNumber evidence="4">3.2.2.31</ecNumber>
    </recommendedName>
</protein>
<dbReference type="InterPro" id="IPR023170">
    <property type="entry name" value="HhH_base_excis_C"/>
</dbReference>
<dbReference type="InterPro" id="IPR003265">
    <property type="entry name" value="HhH-GPD_domain"/>
</dbReference>
<evidence type="ECO:0000256" key="3">
    <source>
        <dbReference type="ARBA" id="ARBA00008343"/>
    </source>
</evidence>
<evidence type="ECO:0000259" key="13">
    <source>
        <dbReference type="SMART" id="SM00478"/>
    </source>
</evidence>
<dbReference type="InterPro" id="IPR000445">
    <property type="entry name" value="HhH_motif"/>
</dbReference>
<evidence type="ECO:0000256" key="4">
    <source>
        <dbReference type="ARBA" id="ARBA00012045"/>
    </source>
</evidence>
<sequence length="226" mass="25829">MDNVEEGKIEWFRCKLRAWAFQYLRDFPWRRTTEPYAIFIAEFLLQKTEASRASPIFEAFISRYPTLNALGIAQLEEVANILQPLGLFFRTQRLCQCVGIIVEQYQGKIPDTETQLLALPGVGKYTARSICTNAFGQSLAVLDTNVARILERFFGLQGNRVKSRCKMLWKAAEKVAPDTEVGKWNLTLLDFGAAVCTARNPHCGECPLQEKCIYKFQFDKNKRTSL</sequence>
<dbReference type="PANTHER" id="PTHR42944">
    <property type="entry name" value="ADENINE DNA GLYCOSYLASE"/>
    <property type="match status" value="1"/>
</dbReference>
<comment type="similarity">
    <text evidence="3">Belongs to the Nth/MutY family.</text>
</comment>
<evidence type="ECO:0000256" key="5">
    <source>
        <dbReference type="ARBA" id="ARBA00022023"/>
    </source>
</evidence>
<dbReference type="InterPro" id="IPR003651">
    <property type="entry name" value="Endonuclease3_FeS-loop_motif"/>
</dbReference>
<dbReference type="PANTHER" id="PTHR42944:SF1">
    <property type="entry name" value="ADENINE DNA GLYCOSYLASE"/>
    <property type="match status" value="1"/>
</dbReference>
<dbReference type="Pfam" id="PF10576">
    <property type="entry name" value="EndIII_4Fe-2S"/>
    <property type="match status" value="1"/>
</dbReference>
<dbReference type="Proteomes" id="UP001526143">
    <property type="component" value="Unassembled WGS sequence"/>
</dbReference>
<evidence type="ECO:0000256" key="2">
    <source>
        <dbReference type="ARBA" id="ARBA00001966"/>
    </source>
</evidence>
<dbReference type="SMART" id="SM00525">
    <property type="entry name" value="FES"/>
    <property type="match status" value="1"/>
</dbReference>
<comment type="cofactor">
    <cofactor evidence="2">
        <name>[4Fe-4S] cluster</name>
        <dbReference type="ChEBI" id="CHEBI:49883"/>
    </cofactor>
</comment>
<dbReference type="SMART" id="SM00478">
    <property type="entry name" value="ENDO3c"/>
    <property type="match status" value="1"/>
</dbReference>
<keyword evidence="11" id="KW-0234">DNA repair</keyword>
<dbReference type="SUPFAM" id="SSF48150">
    <property type="entry name" value="DNA-glycosylase"/>
    <property type="match status" value="1"/>
</dbReference>
<keyword evidence="15" id="KW-1185">Reference proteome</keyword>
<reference evidence="14 15" key="1">
    <citation type="submission" date="2022-10" db="EMBL/GenBank/DDBJ databases">
        <title>Identification of biosynthetic pathway for the production of the potent trypsin inhibitor radiosumin.</title>
        <authorList>
            <person name="Fewer D.P."/>
            <person name="Delbaje E."/>
            <person name="Ouyang X."/>
            <person name="Agostino P.D."/>
            <person name="Wahlsten M."/>
            <person name="Jokela J."/>
            <person name="Permi P."/>
            <person name="Haapaniemi E."/>
            <person name="Koistinen H."/>
        </authorList>
    </citation>
    <scope>NUCLEOTIDE SEQUENCE [LARGE SCALE GENOMIC DNA]</scope>
    <source>
        <strain evidence="14 15">NIES-515</strain>
    </source>
</reference>
<dbReference type="Gene3D" id="1.10.340.30">
    <property type="entry name" value="Hypothetical protein, domain 2"/>
    <property type="match status" value="1"/>
</dbReference>
<keyword evidence="6" id="KW-0479">Metal-binding</keyword>
<dbReference type="Gene3D" id="1.10.1670.10">
    <property type="entry name" value="Helix-hairpin-Helix base-excision DNA repair enzymes (C-terminal)"/>
    <property type="match status" value="1"/>
</dbReference>
<proteinExistence type="inferred from homology"/>
<accession>A0ABT3B6X0</accession>
<evidence type="ECO:0000313" key="15">
    <source>
        <dbReference type="Proteomes" id="UP001526143"/>
    </source>
</evidence>
<keyword evidence="9" id="KW-0408">Iron</keyword>
<gene>
    <name evidence="14" type="ORF">OGM63_27075</name>
</gene>